<evidence type="ECO:0000313" key="1">
    <source>
        <dbReference type="EMBL" id="KAH0819884.1"/>
    </source>
</evidence>
<name>A0A8J6HS89_TENMO</name>
<proteinExistence type="predicted"/>
<dbReference type="EMBL" id="JABDTM020013417">
    <property type="protein sequence ID" value="KAH0819884.1"/>
    <property type="molecule type" value="Genomic_DNA"/>
</dbReference>
<keyword evidence="2" id="KW-1185">Reference proteome</keyword>
<reference evidence="1" key="2">
    <citation type="submission" date="2021-08" db="EMBL/GenBank/DDBJ databases">
        <authorList>
            <person name="Eriksson T."/>
        </authorList>
    </citation>
    <scope>NUCLEOTIDE SEQUENCE</scope>
    <source>
        <strain evidence="1">Stoneville</strain>
        <tissue evidence="1">Whole head</tissue>
    </source>
</reference>
<dbReference type="Proteomes" id="UP000719412">
    <property type="component" value="Unassembled WGS sequence"/>
</dbReference>
<dbReference type="AlphaFoldDB" id="A0A8J6HS89"/>
<protein>
    <submittedName>
        <fullName evidence="1">Uncharacterized protein</fullName>
    </submittedName>
</protein>
<organism evidence="1 2">
    <name type="scientific">Tenebrio molitor</name>
    <name type="common">Yellow mealworm beetle</name>
    <dbReference type="NCBI Taxonomy" id="7067"/>
    <lineage>
        <taxon>Eukaryota</taxon>
        <taxon>Metazoa</taxon>
        <taxon>Ecdysozoa</taxon>
        <taxon>Arthropoda</taxon>
        <taxon>Hexapoda</taxon>
        <taxon>Insecta</taxon>
        <taxon>Pterygota</taxon>
        <taxon>Neoptera</taxon>
        <taxon>Endopterygota</taxon>
        <taxon>Coleoptera</taxon>
        <taxon>Polyphaga</taxon>
        <taxon>Cucujiformia</taxon>
        <taxon>Tenebrionidae</taxon>
        <taxon>Tenebrio</taxon>
    </lineage>
</organism>
<accession>A0A8J6HS89</accession>
<gene>
    <name evidence="1" type="ORF">GEV33_002907</name>
</gene>
<reference evidence="1" key="1">
    <citation type="journal article" date="2020" name="J Insects Food Feed">
        <title>The yellow mealworm (Tenebrio molitor) genome: a resource for the emerging insects as food and feed industry.</title>
        <authorList>
            <person name="Eriksson T."/>
            <person name="Andere A."/>
            <person name="Kelstrup H."/>
            <person name="Emery V."/>
            <person name="Picard C."/>
        </authorList>
    </citation>
    <scope>NUCLEOTIDE SEQUENCE</scope>
    <source>
        <strain evidence="1">Stoneville</strain>
        <tissue evidence="1">Whole head</tissue>
    </source>
</reference>
<evidence type="ECO:0000313" key="2">
    <source>
        <dbReference type="Proteomes" id="UP000719412"/>
    </source>
</evidence>
<sequence>MCVVSTVLGSGPGCAKSQRRVTHSRSCPLNKFNTAAFDSMDVLLIHWALLDADPARPLQPAGGAESAAGIEFLLKNRRPFRQPEPCSVIYEAERKRRSSDVRRLK</sequence>
<comment type="caution">
    <text evidence="1">The sequence shown here is derived from an EMBL/GenBank/DDBJ whole genome shotgun (WGS) entry which is preliminary data.</text>
</comment>